<keyword evidence="2" id="KW-0812">Transmembrane</keyword>
<sequence length="331" mass="33088">MRSEPSVGSGATAGSESVWRIARRRCSTAVAVLVAATALVGVVVAGSGVAAADGTAELGAGVVTVSEDGSAEFTVETDGVDAFEVVVGNEEEVGYELRATVTPDGDGVTTLVFTHAETGGSGAPLTAADGGAVEIDYETTLSEAIAPGSYDAELFVGGDPADVATLVVEDRTGDESGGDGSGGDGATDGESAEAVTVTEADIEAADLVVAPAETELSVPVTAEDGETVTLRIRSDGDASPSCLMTEAATVENGTASAAFDLRRTTHGDRATLTVRGNEAVNESSAREVLVVDEEIGVEERDGVLGLEAPGFGVVAGGLAVLVVAIVARRRE</sequence>
<dbReference type="Proteomes" id="UP000193587">
    <property type="component" value="Unassembled WGS sequence"/>
</dbReference>
<dbReference type="STRING" id="1121945.GCA_000421805_01950"/>
<gene>
    <name evidence="3" type="ORF">B9H04_13160</name>
</gene>
<comment type="caution">
    <text evidence="3">The sequence shown here is derived from an EMBL/GenBank/DDBJ whole genome shotgun (WGS) entry which is preliminary data.</text>
</comment>
<evidence type="ECO:0000313" key="3">
    <source>
        <dbReference type="EMBL" id="OSO97382.1"/>
    </source>
</evidence>
<evidence type="ECO:0000313" key="4">
    <source>
        <dbReference type="Proteomes" id="UP000193587"/>
    </source>
</evidence>
<name>A0A1X4GJL0_HALEZ</name>
<keyword evidence="2" id="KW-0472">Membrane</keyword>
<feature type="region of interest" description="Disordered" evidence="1">
    <location>
        <begin position="171"/>
        <end position="192"/>
    </location>
</feature>
<organism evidence="3 4">
    <name type="scientific">Halorubrum ezzemoulense DSM 17463</name>
    <dbReference type="NCBI Taxonomy" id="1121945"/>
    <lineage>
        <taxon>Archaea</taxon>
        <taxon>Methanobacteriati</taxon>
        <taxon>Methanobacteriota</taxon>
        <taxon>Stenosarchaea group</taxon>
        <taxon>Halobacteria</taxon>
        <taxon>Halobacteriales</taxon>
        <taxon>Haloferacaceae</taxon>
        <taxon>Halorubrum</taxon>
    </lineage>
</organism>
<evidence type="ECO:0008006" key="5">
    <source>
        <dbReference type="Google" id="ProtNLM"/>
    </source>
</evidence>
<accession>A0A1X4GJL0</accession>
<dbReference type="NCBIfam" id="NF045517">
    <property type="entry name" value="halo_surf_dom"/>
    <property type="match status" value="1"/>
</dbReference>
<dbReference type="AlphaFoldDB" id="A0A1X4GJL0"/>
<evidence type="ECO:0000256" key="2">
    <source>
        <dbReference type="SAM" id="Phobius"/>
    </source>
</evidence>
<proteinExistence type="predicted"/>
<keyword evidence="2" id="KW-1133">Transmembrane helix</keyword>
<reference evidence="3 4" key="1">
    <citation type="submission" date="2017-04" db="EMBL/GenBank/DDBJ databases">
        <title>MLSA of the genus Halorubrum.</title>
        <authorList>
            <person name="De La Haba R."/>
            <person name="Sanchez-Porro C."/>
            <person name="Infante-Dominguez C."/>
            <person name="Ventosa A."/>
        </authorList>
    </citation>
    <scope>NUCLEOTIDE SEQUENCE [LARGE SCALE GENOMIC DNA]</scope>
    <source>
        <strain evidence="3 4">DSM 17463</strain>
    </source>
</reference>
<feature type="transmembrane region" description="Helical" evidence="2">
    <location>
        <begin position="29"/>
        <end position="52"/>
    </location>
</feature>
<dbReference type="EMBL" id="NEDJ01000053">
    <property type="protein sequence ID" value="OSO97382.1"/>
    <property type="molecule type" value="Genomic_DNA"/>
</dbReference>
<evidence type="ECO:0000256" key="1">
    <source>
        <dbReference type="SAM" id="MobiDB-lite"/>
    </source>
</evidence>
<feature type="transmembrane region" description="Helical" evidence="2">
    <location>
        <begin position="308"/>
        <end position="327"/>
    </location>
</feature>
<protein>
    <recommendedName>
        <fullName evidence="5">PGF-CTERM sorting domain-containing protein</fullName>
    </recommendedName>
</protein>